<evidence type="ECO:0000256" key="1">
    <source>
        <dbReference type="SAM" id="MobiDB-lite"/>
    </source>
</evidence>
<evidence type="ECO:0000313" key="2">
    <source>
        <dbReference type="EMBL" id="CAH2080284.1"/>
    </source>
</evidence>
<sequence length="307" mass="33989">MNRARAPSASGPTQDNVVIEVLPLCGHRCGASVVAAVLSRTVRVSVGDDSVSGTRRTRLETRTKESSMRALSRDSWDPKDGELCLVRSKSGETLMEDRSDSDVQIDRRNWDVRGGERRRVWARARLEPPSVQILVVVANTPARPWRTDRNRFNNRSLVSKRVFDGVTQSGLKTPPRGPGRVFFFCLSVRVPWNPIEGRYGSEREEHRICGGVRILSADLENSGIGSEDRGVSGLDGKRMRPVPGLVDARASLGACGLNPDPRSGLPRIFLAVRSRLFRFVRDRSRAPVRPPFNGQLRTGTDKGNPTV</sequence>
<feature type="compositionally biased region" description="Polar residues" evidence="1">
    <location>
        <begin position="295"/>
        <end position="307"/>
    </location>
</feature>
<dbReference type="EMBL" id="CAKOGK010000155">
    <property type="protein sequence ID" value="CAH2080284.1"/>
    <property type="molecule type" value="Genomic_DNA"/>
</dbReference>
<dbReference type="Proteomes" id="UP000837857">
    <property type="component" value="Unassembled WGS sequence"/>
</dbReference>
<proteinExistence type="predicted"/>
<name>A0ABN8J9T3_9NEOP</name>
<comment type="caution">
    <text evidence="2">The sequence shown here is derived from an EMBL/GenBank/DDBJ whole genome shotgun (WGS) entry which is preliminary data.</text>
</comment>
<evidence type="ECO:0000313" key="3">
    <source>
        <dbReference type="Proteomes" id="UP000837857"/>
    </source>
</evidence>
<organism evidence="2 3">
    <name type="scientific">Iphiclides podalirius</name>
    <name type="common">scarce swallowtail</name>
    <dbReference type="NCBI Taxonomy" id="110791"/>
    <lineage>
        <taxon>Eukaryota</taxon>
        <taxon>Metazoa</taxon>
        <taxon>Ecdysozoa</taxon>
        <taxon>Arthropoda</taxon>
        <taxon>Hexapoda</taxon>
        <taxon>Insecta</taxon>
        <taxon>Pterygota</taxon>
        <taxon>Neoptera</taxon>
        <taxon>Endopterygota</taxon>
        <taxon>Lepidoptera</taxon>
        <taxon>Glossata</taxon>
        <taxon>Ditrysia</taxon>
        <taxon>Papilionoidea</taxon>
        <taxon>Papilionidae</taxon>
        <taxon>Papilioninae</taxon>
        <taxon>Iphiclides</taxon>
    </lineage>
</organism>
<accession>A0ABN8J9T3</accession>
<protein>
    <submittedName>
        <fullName evidence="2">Uncharacterized protein</fullName>
    </submittedName>
</protein>
<feature type="region of interest" description="Disordered" evidence="1">
    <location>
        <begin position="288"/>
        <end position="307"/>
    </location>
</feature>
<gene>
    <name evidence="2" type="ORF">IPOD504_LOCUS17755</name>
</gene>
<reference evidence="2" key="1">
    <citation type="submission" date="2022-03" db="EMBL/GenBank/DDBJ databases">
        <authorList>
            <person name="Martin H S."/>
        </authorList>
    </citation>
    <scope>NUCLEOTIDE SEQUENCE [LARGE SCALE GENOMIC DNA]</scope>
</reference>
<keyword evidence="3" id="KW-1185">Reference proteome</keyword>
<feature type="non-terminal residue" evidence="2">
    <location>
        <position position="307"/>
    </location>
</feature>